<evidence type="ECO:0000256" key="2">
    <source>
        <dbReference type="ARBA" id="ARBA00009742"/>
    </source>
</evidence>
<evidence type="ECO:0000256" key="5">
    <source>
        <dbReference type="ARBA" id="ARBA00022695"/>
    </source>
</evidence>
<evidence type="ECO:0000256" key="3">
    <source>
        <dbReference type="ARBA" id="ARBA00022679"/>
    </source>
</evidence>
<evidence type="ECO:0000256" key="4">
    <source>
        <dbReference type="ARBA" id="ARBA00022692"/>
    </source>
</evidence>
<evidence type="ECO:0000256" key="15">
    <source>
        <dbReference type="ARBA" id="ARBA00049297"/>
    </source>
</evidence>
<sequence>MPISDVMSSSPPLLRSDVSQSTRLSSGRRRLDRMLSLSGSSDPREKYRCGKIVVICILVSSICQVLIPMLINSLPKEMCKLRHLQFICETRKSTVAGSNELISMSSSFFDHQFPLRRKSDSENQELIRRASAELDVVSPFHEQEALAALSAAREKRLLGRFDKAKTIIEHALALSPKNPEVLIEYGILHETSTNDVIEADLCYTKALNYHPFHKEALVHRKRTQPLVSALDAKLLNRVHAKRKQFTSLPHTTALKRAMRESYFMHIYHTVAIEGNTLSLGETRSILETGMAVPGKSIQEHNEVIGMDSALRYINQTLLNTNTINLQDILEMHHRVLGNVAPTDAGRLRNTQVYVGRFAPVAPEYVKEQMDELILWLNDEKTTEIDPIERAAIAHYKLVLVHPFVDGNGRTARLLMNLILMKAGITICFPPVILPVQTRANYYATLHTANLGDLRPFIRYVANQIDHSLQLYLNAASTKCVGLDDTNECLAGPLHESHIGDP</sequence>
<keyword evidence="24" id="KW-1185">Reference proteome</keyword>
<evidence type="ECO:0000256" key="21">
    <source>
        <dbReference type="SAM" id="Phobius"/>
    </source>
</evidence>
<keyword evidence="9 17" id="KW-0067">ATP-binding</keyword>
<feature type="glycosylation site" description="N-linked (GlcNAc...) asparagine" evidence="19">
    <location>
        <position position="314"/>
    </location>
</feature>
<feature type="transmembrane region" description="Helical" evidence="21">
    <location>
        <begin position="52"/>
        <end position="71"/>
    </location>
</feature>
<evidence type="ECO:0000256" key="10">
    <source>
        <dbReference type="ARBA" id="ARBA00022989"/>
    </source>
</evidence>
<evidence type="ECO:0000256" key="6">
    <source>
        <dbReference type="ARBA" id="ARBA00022737"/>
    </source>
</evidence>
<comment type="catalytic activity">
    <reaction evidence="13">
        <text>L-threonyl-[protein] + ATP = 3-O-(5'-adenylyl)-L-threonyl-[protein] + diphosphate</text>
        <dbReference type="Rhea" id="RHEA:54292"/>
        <dbReference type="Rhea" id="RHEA-COMP:11060"/>
        <dbReference type="Rhea" id="RHEA-COMP:13847"/>
        <dbReference type="ChEBI" id="CHEBI:30013"/>
        <dbReference type="ChEBI" id="CHEBI:30616"/>
        <dbReference type="ChEBI" id="CHEBI:33019"/>
        <dbReference type="ChEBI" id="CHEBI:138113"/>
        <dbReference type="EC" id="2.7.7.108"/>
    </reaction>
</comment>
<evidence type="ECO:0000256" key="1">
    <source>
        <dbReference type="ARBA" id="ARBA00004167"/>
    </source>
</evidence>
<proteinExistence type="inferred from homology"/>
<feature type="active site" evidence="16">
    <location>
        <position position="401"/>
    </location>
</feature>
<feature type="domain" description="Fido" evidence="22">
    <location>
        <begin position="323"/>
        <end position="462"/>
    </location>
</feature>
<dbReference type="Gene3D" id="1.25.40.10">
    <property type="entry name" value="Tetratricopeptide repeat domain"/>
    <property type="match status" value="1"/>
</dbReference>
<dbReference type="InterPro" id="IPR003812">
    <property type="entry name" value="Fido"/>
</dbReference>
<dbReference type="EC" id="2.7.7.108" evidence="12"/>
<dbReference type="STRING" id="2018661.A0A2A2J3T4"/>
<feature type="binding site" evidence="17">
    <location>
        <begin position="441"/>
        <end position="442"/>
    </location>
    <ligand>
        <name>ATP</name>
        <dbReference type="ChEBI" id="CHEBI:30616"/>
    </ligand>
</feature>
<feature type="region of interest" description="Disordered" evidence="20">
    <location>
        <begin position="1"/>
        <end position="27"/>
    </location>
</feature>
<keyword evidence="6" id="KW-0677">Repeat</keyword>
<name>A0A2A2J3T4_9BILA</name>
<dbReference type="InterPro" id="IPR036597">
    <property type="entry name" value="Fido-like_dom_sf"/>
</dbReference>
<evidence type="ECO:0000256" key="9">
    <source>
        <dbReference type="ARBA" id="ARBA00022840"/>
    </source>
</evidence>
<keyword evidence="3" id="KW-0808">Transferase</keyword>
<evidence type="ECO:0000313" key="23">
    <source>
        <dbReference type="EMBL" id="PAV56233.1"/>
    </source>
</evidence>
<dbReference type="AlphaFoldDB" id="A0A2A2J3T4"/>
<keyword evidence="5" id="KW-0548">Nucleotidyltransferase</keyword>
<protein>
    <recommendedName>
        <fullName evidence="12">protein adenylyltransferase</fullName>
        <ecNumber evidence="12">2.7.7.108</ecNumber>
    </recommendedName>
</protein>
<feature type="binding site" evidence="17">
    <location>
        <begin position="405"/>
        <end position="412"/>
    </location>
    <ligand>
        <name>ATP</name>
        <dbReference type="ChEBI" id="CHEBI:30616"/>
    </ligand>
</feature>
<feature type="binding site" evidence="17">
    <location>
        <position position="449"/>
    </location>
    <ligand>
        <name>ATP</name>
        <dbReference type="ChEBI" id="CHEBI:30616"/>
    </ligand>
</feature>
<dbReference type="SUPFAM" id="SSF140931">
    <property type="entry name" value="Fic-like"/>
    <property type="match status" value="1"/>
</dbReference>
<dbReference type="GO" id="GO:0016020">
    <property type="term" value="C:membrane"/>
    <property type="evidence" value="ECO:0007669"/>
    <property type="project" value="UniProtKB-SubCell"/>
</dbReference>
<dbReference type="PANTHER" id="PTHR13504:SF34">
    <property type="entry name" value="PROTEIN ADENYLYLTRANSFERASE FICD"/>
    <property type="match status" value="1"/>
</dbReference>
<evidence type="ECO:0000256" key="14">
    <source>
        <dbReference type="ARBA" id="ARBA00048696"/>
    </source>
</evidence>
<feature type="compositionally biased region" description="Polar residues" evidence="20">
    <location>
        <begin position="1"/>
        <end position="25"/>
    </location>
</feature>
<evidence type="ECO:0000256" key="20">
    <source>
        <dbReference type="SAM" id="MobiDB-lite"/>
    </source>
</evidence>
<dbReference type="PROSITE" id="PS51459">
    <property type="entry name" value="FIDO"/>
    <property type="match status" value="1"/>
</dbReference>
<evidence type="ECO:0000256" key="19">
    <source>
        <dbReference type="PIRSR" id="PIRSR640198-4"/>
    </source>
</evidence>
<dbReference type="GO" id="GO:0005524">
    <property type="term" value="F:ATP binding"/>
    <property type="evidence" value="ECO:0007669"/>
    <property type="project" value="UniProtKB-KW"/>
</dbReference>
<comment type="catalytic activity">
    <reaction evidence="14">
        <text>L-tyrosyl-[protein] + ATP = O-(5'-adenylyl)-L-tyrosyl-[protein] + diphosphate</text>
        <dbReference type="Rhea" id="RHEA:54288"/>
        <dbReference type="Rhea" id="RHEA-COMP:10136"/>
        <dbReference type="Rhea" id="RHEA-COMP:13846"/>
        <dbReference type="ChEBI" id="CHEBI:30616"/>
        <dbReference type="ChEBI" id="CHEBI:33019"/>
        <dbReference type="ChEBI" id="CHEBI:46858"/>
        <dbReference type="ChEBI" id="CHEBI:83624"/>
        <dbReference type="EC" id="2.7.7.108"/>
    </reaction>
</comment>
<evidence type="ECO:0000256" key="11">
    <source>
        <dbReference type="ARBA" id="ARBA00023136"/>
    </source>
</evidence>
<dbReference type="Pfam" id="PF02661">
    <property type="entry name" value="Fic"/>
    <property type="match status" value="1"/>
</dbReference>
<evidence type="ECO:0000256" key="7">
    <source>
        <dbReference type="ARBA" id="ARBA00022741"/>
    </source>
</evidence>
<dbReference type="OrthoDB" id="439046at2759"/>
<feature type="site" description="Important for autoinhibition of adenylyltransferase activity" evidence="18">
    <location>
        <position position="273"/>
    </location>
</feature>
<dbReference type="SUPFAM" id="SSF48452">
    <property type="entry name" value="TPR-like"/>
    <property type="match status" value="1"/>
</dbReference>
<keyword evidence="7 17" id="KW-0547">Nucleotide-binding</keyword>
<evidence type="ECO:0000256" key="8">
    <source>
        <dbReference type="ARBA" id="ARBA00022803"/>
    </source>
</evidence>
<evidence type="ECO:0000256" key="16">
    <source>
        <dbReference type="PIRSR" id="PIRSR640198-1"/>
    </source>
</evidence>
<dbReference type="PANTHER" id="PTHR13504">
    <property type="entry name" value="FIDO DOMAIN-CONTAINING PROTEIN DDB_G0283145"/>
    <property type="match status" value="1"/>
</dbReference>
<comment type="subcellular location">
    <subcellularLocation>
        <location evidence="1">Membrane</location>
        <topology evidence="1">Single-pass membrane protein</topology>
    </subcellularLocation>
</comment>
<dbReference type="InterPro" id="IPR040198">
    <property type="entry name" value="Fido_containing"/>
</dbReference>
<evidence type="ECO:0000256" key="18">
    <source>
        <dbReference type="PIRSR" id="PIRSR640198-3"/>
    </source>
</evidence>
<dbReference type="Gene3D" id="1.10.3290.10">
    <property type="entry name" value="Fido-like domain"/>
    <property type="match status" value="1"/>
</dbReference>
<comment type="similarity">
    <text evidence="2">Belongs to the fic family.</text>
</comment>
<dbReference type="InterPro" id="IPR011990">
    <property type="entry name" value="TPR-like_helical_dom_sf"/>
</dbReference>
<accession>A0A2A2J3T4</accession>
<dbReference type="Proteomes" id="UP000218231">
    <property type="component" value="Unassembled WGS sequence"/>
</dbReference>
<keyword evidence="4 21" id="KW-0812">Transmembrane</keyword>
<keyword evidence="10 21" id="KW-1133">Transmembrane helix</keyword>
<comment type="catalytic activity">
    <reaction evidence="15">
        <text>3-O-(5'-adenylyl)-L-threonyl-[protein] + H2O = L-threonyl-[protein] + AMP + H(+)</text>
        <dbReference type="Rhea" id="RHEA:55932"/>
        <dbReference type="Rhea" id="RHEA-COMP:11060"/>
        <dbReference type="Rhea" id="RHEA-COMP:13847"/>
        <dbReference type="ChEBI" id="CHEBI:15377"/>
        <dbReference type="ChEBI" id="CHEBI:15378"/>
        <dbReference type="ChEBI" id="CHEBI:30013"/>
        <dbReference type="ChEBI" id="CHEBI:138113"/>
        <dbReference type="ChEBI" id="CHEBI:456215"/>
    </reaction>
</comment>
<keyword evidence="11 21" id="KW-0472">Membrane</keyword>
<comment type="caution">
    <text evidence="23">The sequence shown here is derived from an EMBL/GenBank/DDBJ whole genome shotgun (WGS) entry which is preliminary data.</text>
</comment>
<evidence type="ECO:0000313" key="24">
    <source>
        <dbReference type="Proteomes" id="UP000218231"/>
    </source>
</evidence>
<reference evidence="23 24" key="1">
    <citation type="journal article" date="2017" name="Curr. Biol.">
        <title>Genome architecture and evolution of a unichromosomal asexual nematode.</title>
        <authorList>
            <person name="Fradin H."/>
            <person name="Zegar C."/>
            <person name="Gutwein M."/>
            <person name="Lucas J."/>
            <person name="Kovtun M."/>
            <person name="Corcoran D."/>
            <person name="Baugh L.R."/>
            <person name="Kiontke K."/>
            <person name="Gunsalus K."/>
            <person name="Fitch D.H."/>
            <person name="Piano F."/>
        </authorList>
    </citation>
    <scope>NUCLEOTIDE SEQUENCE [LARGE SCALE GENOMIC DNA]</scope>
    <source>
        <strain evidence="23">PF1309</strain>
    </source>
</reference>
<evidence type="ECO:0000256" key="12">
    <source>
        <dbReference type="ARBA" id="ARBA00034531"/>
    </source>
</evidence>
<dbReference type="EMBL" id="LIAE01010710">
    <property type="protein sequence ID" value="PAV56233.1"/>
    <property type="molecule type" value="Genomic_DNA"/>
</dbReference>
<evidence type="ECO:0000256" key="13">
    <source>
        <dbReference type="ARBA" id="ARBA00047939"/>
    </source>
</evidence>
<evidence type="ECO:0000256" key="17">
    <source>
        <dbReference type="PIRSR" id="PIRSR640198-2"/>
    </source>
</evidence>
<dbReference type="GO" id="GO:0070733">
    <property type="term" value="F:AMPylase activity"/>
    <property type="evidence" value="ECO:0007669"/>
    <property type="project" value="UniProtKB-EC"/>
</dbReference>
<organism evidence="23 24">
    <name type="scientific">Diploscapter pachys</name>
    <dbReference type="NCBI Taxonomy" id="2018661"/>
    <lineage>
        <taxon>Eukaryota</taxon>
        <taxon>Metazoa</taxon>
        <taxon>Ecdysozoa</taxon>
        <taxon>Nematoda</taxon>
        <taxon>Chromadorea</taxon>
        <taxon>Rhabditida</taxon>
        <taxon>Rhabditina</taxon>
        <taxon>Rhabditomorpha</taxon>
        <taxon>Rhabditoidea</taxon>
        <taxon>Rhabditidae</taxon>
        <taxon>Diploscapter</taxon>
    </lineage>
</organism>
<gene>
    <name evidence="23" type="ORF">WR25_15681</name>
</gene>
<keyword evidence="8" id="KW-0802">TPR repeat</keyword>
<evidence type="ECO:0000259" key="22">
    <source>
        <dbReference type="PROSITE" id="PS51459"/>
    </source>
</evidence>